<evidence type="ECO:0000313" key="8">
    <source>
        <dbReference type="Proteomes" id="UP001063698"/>
    </source>
</evidence>
<dbReference type="InterPro" id="IPR000209">
    <property type="entry name" value="Peptidase_S8/S53_dom"/>
</dbReference>
<dbReference type="PRINTS" id="PR00723">
    <property type="entry name" value="SUBTILISIN"/>
</dbReference>
<dbReference type="PANTHER" id="PTHR43806:SF11">
    <property type="entry name" value="CEREVISIN-RELATED"/>
    <property type="match status" value="1"/>
</dbReference>
<dbReference type="SUPFAM" id="SSF101898">
    <property type="entry name" value="NHL repeat"/>
    <property type="match status" value="1"/>
</dbReference>
<reference evidence="7" key="1">
    <citation type="submission" date="2013-11" db="EMBL/GenBank/DDBJ databases">
        <title>Comparative genomics of Ignicoccus.</title>
        <authorList>
            <person name="Podar M."/>
        </authorList>
    </citation>
    <scope>NUCLEOTIDE SEQUENCE</scope>
    <source>
        <strain evidence="7">DSM 13166</strain>
    </source>
</reference>
<keyword evidence="5" id="KW-0812">Transmembrane</keyword>
<dbReference type="KEGG" id="ipc:IPA_07110"/>
<dbReference type="SUPFAM" id="SSF52743">
    <property type="entry name" value="Subtilisin-like"/>
    <property type="match status" value="1"/>
</dbReference>
<name>A0A977KBN6_9CREN</name>
<keyword evidence="4" id="KW-0720">Serine protease</keyword>
<evidence type="ECO:0000256" key="4">
    <source>
        <dbReference type="ARBA" id="ARBA00022825"/>
    </source>
</evidence>
<dbReference type="EMBL" id="CP006868">
    <property type="protein sequence ID" value="UXD22658.1"/>
    <property type="molecule type" value="Genomic_DNA"/>
</dbReference>
<dbReference type="Proteomes" id="UP001063698">
    <property type="component" value="Chromosome"/>
</dbReference>
<dbReference type="InterPro" id="IPR050131">
    <property type="entry name" value="Peptidase_S8_subtilisin-like"/>
</dbReference>
<dbReference type="InterPro" id="IPR023828">
    <property type="entry name" value="Peptidase_S8_Ser-AS"/>
</dbReference>
<dbReference type="Gene3D" id="3.40.50.200">
    <property type="entry name" value="Peptidase S8/S53 domain"/>
    <property type="match status" value="1"/>
</dbReference>
<dbReference type="SUPFAM" id="SSF69304">
    <property type="entry name" value="Tricorn protease N-terminal domain"/>
    <property type="match status" value="1"/>
</dbReference>
<protein>
    <recommendedName>
        <fullName evidence="6">Peptidase S8/S53 domain-containing protein</fullName>
    </recommendedName>
</protein>
<evidence type="ECO:0000256" key="2">
    <source>
        <dbReference type="ARBA" id="ARBA00022670"/>
    </source>
</evidence>
<comment type="similarity">
    <text evidence="1">Belongs to the peptidase S8 family.</text>
</comment>
<dbReference type="PROSITE" id="PS00138">
    <property type="entry name" value="SUBTILASE_SER"/>
    <property type="match status" value="1"/>
</dbReference>
<evidence type="ECO:0000313" key="7">
    <source>
        <dbReference type="EMBL" id="UXD22658.1"/>
    </source>
</evidence>
<keyword evidence="8" id="KW-1185">Reference proteome</keyword>
<keyword evidence="3" id="KW-0378">Hydrolase</keyword>
<keyword evidence="5" id="KW-0472">Membrane</keyword>
<keyword evidence="2" id="KW-0645">Protease</keyword>
<accession>A0A977KBN6</accession>
<dbReference type="GO" id="GO:0006508">
    <property type="term" value="P:proteolysis"/>
    <property type="evidence" value="ECO:0007669"/>
    <property type="project" value="UniProtKB-KW"/>
</dbReference>
<dbReference type="InterPro" id="IPR015500">
    <property type="entry name" value="Peptidase_S8_subtilisin-rel"/>
</dbReference>
<sequence length="1357" mass="148762">MRRAIMLMSVLIVLARALTWMPYPITLGPYNGISSMYLCYASGTYIPIAISSSAGKLFMFFVNNDTNMINAVNVTLQGDGFDTYLETNSKNCLLAIINSNMTLYLFNITDNPSKIKENTYYILSPSSYTDCGSVALDNGYLYLASSVPNTTDYNKFYIEIYKYEITEDGLRRVLAKRLPLTFTGFCADLKLFPRQGYLGLYVETVSPFAQYYYIISKEGNYLGGGNLNELTHVDAISVYDWANDTMLLSDGSNFYLVKTVSTDPTVLNLGLSCYGIGGEISNDGIYVYCADMGGYLYKLDFEGHVIFSKDLSNVNLPFSSSAYVGYYLYSMRVAENKVALLYEVDYFTQDYQYYNSSFYMALDSLTTSPAQTSQVGIPMVALPALFLRNKKRALVLLLILGAVAFAIRGPLEGVILCPKMKKVVPVTKHLMKMMHVKDLSSLKSIIAMKYSCYPKLVRFHKMNAYLVVNGTANYGWQLDSVHVGVLPIKANLTQLNSSASTVEVAVIDSGLAPGAPVNADWANAKAITSFVDYLISNGECSDYGVANLYGKRFDLILDWLAFLIFGITTPYYMPYNATIYKYCVVPPQDSNDTTVIFVQLTEPYDVVGHGTFVSSMISGNLTLSNGTSYVTGVLPPALFGKVKVVPVKADLIVLYPTSNCTTLSACLNGTVYMDFGYFDDESLAGAASYVSTLHQSLPELKVVNMSLGGWYDSSEYNAFQEACQDEVEPMVNAGLTVVVAAGNEGMLLSSSNGFEFPSMCPGTYPVAALDVNNTLADFSNYGPYLAFAAPGEDVLGIYPTNSVLAKLSEPIANTSNFMVTYDSGTSYASPIAAGIVALAYSIGKNVYAVMNGARDLYAPGFDGYTGYGEVYAPGALVASTQKPSIGLSMENRTALVQSDSLNGVALTLNNQVINTTSTTIITVKGQGVPVPALLALFLPFLRRRKKLVLAIALSAVFIAHALTIERIDNGGVLNVQESQTLSLQTDHFVQSTLVYNNSDYLVLYGYNNVTTLYKLECGGTCKLINVSYVILPSKHTFTPYISSMVLNNTPLVIIDPTGSYTNISIFKIEDDKLTYVGKVSIGYPPTPIQYSDYAVFYIYYFGITTVKLAKFNGTDFNVDDNATSYYLAHVYPYFSDIYNGPILFEDNGTMYAVYLTNGGTVLRVIEFPESFSGETKIIDFNLNITLNEPPQSVKIIANTSNAIAISYDMENGKILLLTGLNSSPTLYILNNISYPEVLAVSADGKVLFSFKWGDEVGLIDPKTGKVYVTLEQLEPIDIDVVRGFIVKDGAVIIKMDPSNPTLYVYHLVPNGSINITLTERDYTTVTVGLRIPGTALVAVIVTSMRRILRRRAFKLSS</sequence>
<dbReference type="PANTHER" id="PTHR43806">
    <property type="entry name" value="PEPTIDASE S8"/>
    <property type="match status" value="1"/>
</dbReference>
<keyword evidence="5" id="KW-1133">Transmembrane helix</keyword>
<proteinExistence type="inferred from homology"/>
<evidence type="ECO:0000256" key="5">
    <source>
        <dbReference type="SAM" id="Phobius"/>
    </source>
</evidence>
<dbReference type="Pfam" id="PF00082">
    <property type="entry name" value="Peptidase_S8"/>
    <property type="match status" value="1"/>
</dbReference>
<evidence type="ECO:0000259" key="6">
    <source>
        <dbReference type="Pfam" id="PF00082"/>
    </source>
</evidence>
<feature type="transmembrane region" description="Helical" evidence="5">
    <location>
        <begin position="393"/>
        <end position="411"/>
    </location>
</feature>
<evidence type="ECO:0000256" key="3">
    <source>
        <dbReference type="ARBA" id="ARBA00022801"/>
    </source>
</evidence>
<evidence type="ECO:0000256" key="1">
    <source>
        <dbReference type="ARBA" id="ARBA00011073"/>
    </source>
</evidence>
<feature type="domain" description="Peptidase S8/S53" evidence="6">
    <location>
        <begin position="502"/>
        <end position="841"/>
    </location>
</feature>
<organism evidence="7 8">
    <name type="scientific">Ignicoccus pacificus DSM 13166</name>
    <dbReference type="NCBI Taxonomy" id="940294"/>
    <lineage>
        <taxon>Archaea</taxon>
        <taxon>Thermoproteota</taxon>
        <taxon>Thermoprotei</taxon>
        <taxon>Desulfurococcales</taxon>
        <taxon>Desulfurococcaceae</taxon>
        <taxon>Ignicoccus</taxon>
    </lineage>
</organism>
<gene>
    <name evidence="7" type="ORF">IPA_07110</name>
</gene>
<dbReference type="GO" id="GO:0004252">
    <property type="term" value="F:serine-type endopeptidase activity"/>
    <property type="evidence" value="ECO:0007669"/>
    <property type="project" value="InterPro"/>
</dbReference>
<dbReference type="InterPro" id="IPR036852">
    <property type="entry name" value="Peptidase_S8/S53_dom_sf"/>
</dbReference>